<keyword evidence="2" id="KW-1185">Reference proteome</keyword>
<dbReference type="AlphaFoldDB" id="A0A8J8T4I3"/>
<reference evidence="1" key="1">
    <citation type="submission" date="2019-06" db="EMBL/GenBank/DDBJ databases">
        <authorList>
            <person name="Zheng W."/>
        </authorList>
    </citation>
    <scope>NUCLEOTIDE SEQUENCE</scope>
    <source>
        <strain evidence="1">QDHG01</strain>
    </source>
</reference>
<accession>A0A8J8T4I3</accession>
<gene>
    <name evidence="1" type="ORF">FGO68_gene3464</name>
</gene>
<dbReference type="EMBL" id="RRYP01006364">
    <property type="protein sequence ID" value="TNV81261.1"/>
    <property type="molecule type" value="Genomic_DNA"/>
</dbReference>
<proteinExistence type="predicted"/>
<sequence length="287" mass="32653">MKFAEKQTIQFMKLDHQIFQSDEGSPLEESEMEALISLIRKSMNIQECVFDIQLAEFLEYQSEIAQLQVKQLIVRIQKDLWFPDLENTEFEFNGLFTGEVQLICENAERDENKKLLTVNNCQYLAQLATRLLLSYPNTQGLSIDEGVQGSEIVQTLLDSSLNELQLNDFQKLHIVIRNTKKSDFHKKLISFQKQSLKYLDLELKTALPGEADELLYLLEHSPTPTPSACTAKTISYTIVTLQPSAPSSTLPISSQTASSQMTSSNAYWKRNSTNPSALCKRLLLIKH</sequence>
<protein>
    <submittedName>
        <fullName evidence="1">Uncharacterized protein</fullName>
    </submittedName>
</protein>
<name>A0A8J8T4I3_HALGN</name>
<organism evidence="1 2">
    <name type="scientific">Halteria grandinella</name>
    <dbReference type="NCBI Taxonomy" id="5974"/>
    <lineage>
        <taxon>Eukaryota</taxon>
        <taxon>Sar</taxon>
        <taxon>Alveolata</taxon>
        <taxon>Ciliophora</taxon>
        <taxon>Intramacronucleata</taxon>
        <taxon>Spirotrichea</taxon>
        <taxon>Stichotrichia</taxon>
        <taxon>Sporadotrichida</taxon>
        <taxon>Halteriidae</taxon>
        <taxon>Halteria</taxon>
    </lineage>
</organism>
<comment type="caution">
    <text evidence="1">The sequence shown here is derived from an EMBL/GenBank/DDBJ whole genome shotgun (WGS) entry which is preliminary data.</text>
</comment>
<evidence type="ECO:0000313" key="2">
    <source>
        <dbReference type="Proteomes" id="UP000785679"/>
    </source>
</evidence>
<evidence type="ECO:0000313" key="1">
    <source>
        <dbReference type="EMBL" id="TNV81261.1"/>
    </source>
</evidence>
<dbReference type="Proteomes" id="UP000785679">
    <property type="component" value="Unassembled WGS sequence"/>
</dbReference>